<keyword evidence="3" id="KW-1185">Reference proteome</keyword>
<reference evidence="2 3" key="2">
    <citation type="journal article" date="2012" name="PLoS ONE">
        <title>An ancient pathway combining carbon dioxide fixation with the generation and utilization of a sodium ion gradient for ATP synthesis.</title>
        <authorList>
            <person name="Poehlein A."/>
            <person name="Schmidt S."/>
            <person name="Kaster A.K."/>
            <person name="Goenrich M."/>
            <person name="Vollmers J."/>
            <person name="Thurmer A."/>
            <person name="Bertsch J."/>
            <person name="Schuchmann K."/>
            <person name="Voigt B."/>
            <person name="Hecker M."/>
            <person name="Daniel R."/>
            <person name="Thauer R.K."/>
            <person name="Gottschalk G."/>
            <person name="Muller V."/>
        </authorList>
    </citation>
    <scope>NUCLEOTIDE SEQUENCE [LARGE SCALE GENOMIC DNA]</scope>
    <source>
        <strain evidence="3">ATCC 29683 / DSM 1030 / JCM 2381 / KCTC 1655 / WB1</strain>
    </source>
</reference>
<dbReference type="CDD" id="cd04301">
    <property type="entry name" value="NAT_SF"/>
    <property type="match status" value="1"/>
</dbReference>
<evidence type="ECO:0000259" key="1">
    <source>
        <dbReference type="PROSITE" id="PS51186"/>
    </source>
</evidence>
<dbReference type="PANTHER" id="PTHR43617">
    <property type="entry name" value="L-AMINO ACID N-ACETYLTRANSFERASE"/>
    <property type="match status" value="1"/>
</dbReference>
<dbReference type="InterPro" id="IPR050276">
    <property type="entry name" value="MshD_Acetyltransferase"/>
</dbReference>
<keyword evidence="2" id="KW-0808">Transferase</keyword>
<dbReference type="Pfam" id="PF00583">
    <property type="entry name" value="Acetyltransf_1"/>
    <property type="match status" value="1"/>
</dbReference>
<evidence type="ECO:0000313" key="2">
    <source>
        <dbReference type="EMBL" id="AFA48370.1"/>
    </source>
</evidence>
<proteinExistence type="predicted"/>
<dbReference type="KEGG" id="awo:Awo_c15880"/>
<dbReference type="Proteomes" id="UP000007177">
    <property type="component" value="Chromosome"/>
</dbReference>
<sequence length="171" mass="19957">MNNYNIREIKRTEIPILSEFLYEAIFQPNDQYLLPRDVIQKPELQVFIEDFGRKDDYCLIAECDEKIIGAVWSRILAGTIKGYGNVDGTTPELAISLYQEYRNRGIGTELMKRMMHLLKSSGYAQVSLAVQKDNYALRMYQAMGFSIIEELEQEYLMLCQLMDDFDRVRSI</sequence>
<dbReference type="SUPFAM" id="SSF55729">
    <property type="entry name" value="Acyl-CoA N-acyltransferases (Nat)"/>
    <property type="match status" value="1"/>
</dbReference>
<dbReference type="InterPro" id="IPR016181">
    <property type="entry name" value="Acyl_CoA_acyltransferase"/>
</dbReference>
<evidence type="ECO:0000313" key="3">
    <source>
        <dbReference type="Proteomes" id="UP000007177"/>
    </source>
</evidence>
<dbReference type="Gene3D" id="3.40.630.30">
    <property type="match status" value="1"/>
</dbReference>
<dbReference type="GO" id="GO:0016747">
    <property type="term" value="F:acyltransferase activity, transferring groups other than amino-acyl groups"/>
    <property type="evidence" value="ECO:0007669"/>
    <property type="project" value="InterPro"/>
</dbReference>
<dbReference type="EMBL" id="CP002987">
    <property type="protein sequence ID" value="AFA48370.1"/>
    <property type="molecule type" value="Genomic_DNA"/>
</dbReference>
<dbReference type="PROSITE" id="PS51186">
    <property type="entry name" value="GNAT"/>
    <property type="match status" value="1"/>
</dbReference>
<organism evidence="2 3">
    <name type="scientific">Acetobacterium woodii (strain ATCC 29683 / DSM 1030 / JCM 2381 / KCTC 1655 / WB1)</name>
    <dbReference type="NCBI Taxonomy" id="931626"/>
    <lineage>
        <taxon>Bacteria</taxon>
        <taxon>Bacillati</taxon>
        <taxon>Bacillota</taxon>
        <taxon>Clostridia</taxon>
        <taxon>Eubacteriales</taxon>
        <taxon>Eubacteriaceae</taxon>
        <taxon>Acetobacterium</taxon>
    </lineage>
</organism>
<dbReference type="OrthoDB" id="9790865at2"/>
<dbReference type="HOGENOM" id="CLU_107134_0_0_9"/>
<gene>
    <name evidence="2" type="ordered locus">Awo_c15880</name>
</gene>
<dbReference type="RefSeq" id="WP_014355973.1">
    <property type="nucleotide sequence ID" value="NC_016894.1"/>
</dbReference>
<keyword evidence="2" id="KW-0012">Acyltransferase</keyword>
<feature type="domain" description="N-acetyltransferase" evidence="1">
    <location>
        <begin position="12"/>
        <end position="162"/>
    </location>
</feature>
<accession>H6LGP2</accession>
<dbReference type="PANTHER" id="PTHR43617:SF34">
    <property type="entry name" value="PUTATIVE-RELATED"/>
    <property type="match status" value="1"/>
</dbReference>
<dbReference type="STRING" id="931626.Awo_c15880"/>
<dbReference type="InterPro" id="IPR000182">
    <property type="entry name" value="GNAT_dom"/>
</dbReference>
<dbReference type="eggNOG" id="COG0456">
    <property type="taxonomic scope" value="Bacteria"/>
</dbReference>
<dbReference type="AlphaFoldDB" id="H6LGP2"/>
<reference evidence="3" key="1">
    <citation type="submission" date="2011-07" db="EMBL/GenBank/DDBJ databases">
        <title>Complete genome sequence of Acetobacterium woodii.</title>
        <authorList>
            <person name="Poehlein A."/>
            <person name="Schmidt S."/>
            <person name="Kaster A.-K."/>
            <person name="Goenrich M."/>
            <person name="Vollmers J."/>
            <person name="Thuermer A."/>
            <person name="Gottschalk G."/>
            <person name="Thauer R.K."/>
            <person name="Daniel R."/>
            <person name="Mueller V."/>
        </authorList>
    </citation>
    <scope>NUCLEOTIDE SEQUENCE [LARGE SCALE GENOMIC DNA]</scope>
    <source>
        <strain evidence="3">ATCC 29683 / DSM 1030 / JCM 2381 / KCTC 1655 / WB1</strain>
    </source>
</reference>
<protein>
    <submittedName>
        <fullName evidence="2">Acetyltransferase GNAT family</fullName>
        <ecNumber evidence="2">2.3.1.-</ecNumber>
    </submittedName>
</protein>
<dbReference type="EC" id="2.3.1.-" evidence="2"/>
<name>H6LGP2_ACEWD</name>